<keyword evidence="1" id="KW-0812">Transmembrane</keyword>
<protein>
    <submittedName>
        <fullName evidence="2">Uncharacterized protein</fullName>
    </submittedName>
</protein>
<comment type="caution">
    <text evidence="2">The sequence shown here is derived from an EMBL/GenBank/DDBJ whole genome shotgun (WGS) entry which is preliminary data.</text>
</comment>
<keyword evidence="1" id="KW-1133">Transmembrane helix</keyword>
<keyword evidence="3" id="KW-1185">Reference proteome</keyword>
<feature type="transmembrane region" description="Helical" evidence="1">
    <location>
        <begin position="154"/>
        <end position="179"/>
    </location>
</feature>
<feature type="transmembrane region" description="Helical" evidence="1">
    <location>
        <begin position="276"/>
        <end position="299"/>
    </location>
</feature>
<organism evidence="2 3">
    <name type="scientific">Clavelina lepadiformis</name>
    <name type="common">Light-bulb sea squirt</name>
    <name type="synonym">Ascidia lepadiformis</name>
    <dbReference type="NCBI Taxonomy" id="159417"/>
    <lineage>
        <taxon>Eukaryota</taxon>
        <taxon>Metazoa</taxon>
        <taxon>Chordata</taxon>
        <taxon>Tunicata</taxon>
        <taxon>Ascidiacea</taxon>
        <taxon>Aplousobranchia</taxon>
        <taxon>Clavelinidae</taxon>
        <taxon>Clavelina</taxon>
    </lineage>
</organism>
<reference evidence="2 3" key="1">
    <citation type="submission" date="2024-02" db="EMBL/GenBank/DDBJ databases">
        <authorList>
            <person name="Daric V."/>
            <person name="Darras S."/>
        </authorList>
    </citation>
    <scope>NUCLEOTIDE SEQUENCE [LARGE SCALE GENOMIC DNA]</scope>
</reference>
<evidence type="ECO:0000313" key="2">
    <source>
        <dbReference type="EMBL" id="CAK8681277.1"/>
    </source>
</evidence>
<dbReference type="EMBL" id="CAWYQH010000079">
    <property type="protein sequence ID" value="CAK8681277.1"/>
    <property type="molecule type" value="Genomic_DNA"/>
</dbReference>
<dbReference type="Proteomes" id="UP001642483">
    <property type="component" value="Unassembled WGS sequence"/>
</dbReference>
<proteinExistence type="predicted"/>
<feature type="transmembrane region" description="Helical" evidence="1">
    <location>
        <begin position="20"/>
        <end position="44"/>
    </location>
</feature>
<feature type="transmembrane region" description="Helical" evidence="1">
    <location>
        <begin position="75"/>
        <end position="95"/>
    </location>
</feature>
<gene>
    <name evidence="2" type="ORF">CVLEPA_LOCUS11494</name>
</gene>
<feature type="transmembrane region" description="Helical" evidence="1">
    <location>
        <begin position="191"/>
        <end position="213"/>
    </location>
</feature>
<sequence length="337" mass="39168">MTLENDTYRPETPDPGFWGFYGIIVPLFVASTYLMVSITTYIFLKALKDRNMALIRSRSPSTNVSRKKQSLETRVSKHAMIGLCLAISVFSVAQFSIQQPLLFKANLLGGPVHLAYKYVDGIQIVLGYVFMWFRQRLFYSGSSPLRHVLKNNKVLIHFSTFSIFFAMVNVVVQMALTWYWHKTSNGLYEAITWAVMCFFVQGTLFTLFFYPLLKHKKEQRRYLSNSMSRNESGNPVRNLQRLIRRCVFIAIVYFSTDLIPVLVMIFYMVAHNTHLPILWVFLLQDFNSVINIICLVGTFRNWKKILGPWRKYKRKLERRAETRNTRSTTLSVSAGST</sequence>
<feature type="transmembrane region" description="Helical" evidence="1">
    <location>
        <begin position="115"/>
        <end position="133"/>
    </location>
</feature>
<feature type="transmembrane region" description="Helical" evidence="1">
    <location>
        <begin position="247"/>
        <end position="270"/>
    </location>
</feature>
<evidence type="ECO:0000256" key="1">
    <source>
        <dbReference type="SAM" id="Phobius"/>
    </source>
</evidence>
<name>A0ABP0FS43_CLALP</name>
<evidence type="ECO:0000313" key="3">
    <source>
        <dbReference type="Proteomes" id="UP001642483"/>
    </source>
</evidence>
<keyword evidence="1" id="KW-0472">Membrane</keyword>
<accession>A0ABP0FS43</accession>